<evidence type="ECO:0000313" key="1">
    <source>
        <dbReference type="EMBL" id="CAE6422342.1"/>
    </source>
</evidence>
<evidence type="ECO:0000313" key="3">
    <source>
        <dbReference type="Proteomes" id="UP000663861"/>
    </source>
</evidence>
<dbReference type="EMBL" id="CAJMWX010000666">
    <property type="protein sequence ID" value="CAE6422342.1"/>
    <property type="molecule type" value="Genomic_DNA"/>
</dbReference>
<dbReference type="Proteomes" id="UP000663888">
    <property type="component" value="Unassembled WGS sequence"/>
</dbReference>
<evidence type="ECO:0000313" key="2">
    <source>
        <dbReference type="EMBL" id="CAE6477233.1"/>
    </source>
</evidence>
<proteinExistence type="predicted"/>
<gene>
    <name evidence="1" type="ORF">RDB_LOCUS24234</name>
    <name evidence="2" type="ORF">RDB_LOCUS92285</name>
</gene>
<dbReference type="Proteomes" id="UP000663861">
    <property type="component" value="Unassembled WGS sequence"/>
</dbReference>
<reference evidence="2" key="1">
    <citation type="submission" date="2021-01" db="EMBL/GenBank/DDBJ databases">
        <authorList>
            <person name="Kaushik A."/>
        </authorList>
    </citation>
    <scope>NUCLEOTIDE SEQUENCE</scope>
    <source>
        <strain evidence="1">AG4-R118</strain>
        <strain evidence="2">AG4-RS23</strain>
    </source>
</reference>
<dbReference type="OrthoDB" id="2593747at2759"/>
<name>A0A8H3H215_9AGAM</name>
<dbReference type="EMBL" id="CAJMWY010001866">
    <property type="protein sequence ID" value="CAE6477233.1"/>
    <property type="molecule type" value="Genomic_DNA"/>
</dbReference>
<comment type="caution">
    <text evidence="2">The sequence shown here is derived from an EMBL/GenBank/DDBJ whole genome shotgun (WGS) entry which is preliminary data.</text>
</comment>
<dbReference type="AlphaFoldDB" id="A0A8H3H215"/>
<protein>
    <submittedName>
        <fullName evidence="2">Uncharacterized protein</fullName>
    </submittedName>
</protein>
<sequence length="160" mass="17683">MASGVLLSKAFDCLGKTTIGELRLATSHPTHSGKLSRLNEGNFVMEIPKGIHPADILKIKPWADGQGPSFIVWVLVSCEAHLELVKISMTGGLHFEWALVPCIMNTLVQDVTSTIGKLTNQEIIGCFLREGRQARRMNQNQLLRDCGVGRRMYLEVEIAP</sequence>
<organism evidence="2 3">
    <name type="scientific">Rhizoctonia solani</name>
    <dbReference type="NCBI Taxonomy" id="456999"/>
    <lineage>
        <taxon>Eukaryota</taxon>
        <taxon>Fungi</taxon>
        <taxon>Dikarya</taxon>
        <taxon>Basidiomycota</taxon>
        <taxon>Agaricomycotina</taxon>
        <taxon>Agaricomycetes</taxon>
        <taxon>Cantharellales</taxon>
        <taxon>Ceratobasidiaceae</taxon>
        <taxon>Rhizoctonia</taxon>
    </lineage>
</organism>
<accession>A0A8H3H215</accession>